<protein>
    <recommendedName>
        <fullName evidence="5">Release factor glutamine methyltransferase</fullName>
        <shortName evidence="5">RF MTase</shortName>
        <ecNumber evidence="5">2.1.1.297</ecNumber>
    </recommendedName>
    <alternativeName>
        <fullName evidence="5">N5-glutamine methyltransferase PrmC</fullName>
    </alternativeName>
    <alternativeName>
        <fullName evidence="5">Protein-(glutamine-N5) MTase PrmC</fullName>
    </alternativeName>
    <alternativeName>
        <fullName evidence="5">Protein-glutamine N-methyltransferase PrmC</fullName>
    </alternativeName>
</protein>
<dbReference type="InterPro" id="IPR002052">
    <property type="entry name" value="DNA_methylase_N6_adenine_CS"/>
</dbReference>
<dbReference type="PANTHER" id="PTHR18895:SF74">
    <property type="entry name" value="MTRF1L RELEASE FACTOR GLUTAMINE METHYLTRANSFERASE"/>
    <property type="match status" value="1"/>
</dbReference>
<feature type="binding site" evidence="5">
    <location>
        <position position="191"/>
    </location>
    <ligand>
        <name>S-adenosyl-L-methionine</name>
        <dbReference type="ChEBI" id="CHEBI:59789"/>
    </ligand>
</feature>
<dbReference type="SUPFAM" id="SSF53335">
    <property type="entry name" value="S-adenosyl-L-methionine-dependent methyltransferases"/>
    <property type="match status" value="1"/>
</dbReference>
<gene>
    <name evidence="5" type="primary">prmC</name>
    <name evidence="8" type="ordered locus">Daci_5477</name>
</gene>
<dbReference type="RefSeq" id="WP_012207275.1">
    <property type="nucleotide sequence ID" value="NC_010002.1"/>
</dbReference>
<dbReference type="Pfam" id="PF17827">
    <property type="entry name" value="PrmC_N"/>
    <property type="match status" value="1"/>
</dbReference>
<comment type="catalytic activity">
    <reaction evidence="4 5">
        <text>L-glutaminyl-[peptide chain release factor] + S-adenosyl-L-methionine = N(5)-methyl-L-glutaminyl-[peptide chain release factor] + S-adenosyl-L-homocysteine + H(+)</text>
        <dbReference type="Rhea" id="RHEA:42896"/>
        <dbReference type="Rhea" id="RHEA-COMP:10271"/>
        <dbReference type="Rhea" id="RHEA-COMP:10272"/>
        <dbReference type="ChEBI" id="CHEBI:15378"/>
        <dbReference type="ChEBI" id="CHEBI:30011"/>
        <dbReference type="ChEBI" id="CHEBI:57856"/>
        <dbReference type="ChEBI" id="CHEBI:59789"/>
        <dbReference type="ChEBI" id="CHEBI:61891"/>
        <dbReference type="EC" id="2.1.1.297"/>
    </reaction>
</comment>
<dbReference type="HAMAP" id="MF_02126">
    <property type="entry name" value="RF_methyltr_PrmC"/>
    <property type="match status" value="1"/>
</dbReference>
<dbReference type="STRING" id="398578.Daci_5477"/>
<dbReference type="AlphaFoldDB" id="A9BP61"/>
<dbReference type="HOGENOM" id="CLU_018398_3_1_4"/>
<evidence type="ECO:0000259" key="6">
    <source>
        <dbReference type="Pfam" id="PF05175"/>
    </source>
</evidence>
<dbReference type="EC" id="2.1.1.297" evidence="5"/>
<evidence type="ECO:0000313" key="9">
    <source>
        <dbReference type="Proteomes" id="UP000000784"/>
    </source>
</evidence>
<organism evidence="8 9">
    <name type="scientific">Delftia acidovorans (strain DSM 14801 / SPH-1)</name>
    <dbReference type="NCBI Taxonomy" id="398578"/>
    <lineage>
        <taxon>Bacteria</taxon>
        <taxon>Pseudomonadati</taxon>
        <taxon>Pseudomonadota</taxon>
        <taxon>Betaproteobacteria</taxon>
        <taxon>Burkholderiales</taxon>
        <taxon>Comamonadaceae</taxon>
        <taxon>Delftia</taxon>
    </lineage>
</organism>
<feature type="binding site" evidence="5">
    <location>
        <begin position="191"/>
        <end position="194"/>
    </location>
    <ligand>
        <name>substrate</name>
    </ligand>
</feature>
<dbReference type="InterPro" id="IPR007848">
    <property type="entry name" value="Small_mtfrase_dom"/>
</dbReference>
<evidence type="ECO:0000256" key="2">
    <source>
        <dbReference type="ARBA" id="ARBA00022679"/>
    </source>
</evidence>
<dbReference type="InterPro" id="IPR050320">
    <property type="entry name" value="N5-glutamine_MTase"/>
</dbReference>
<dbReference type="InterPro" id="IPR029063">
    <property type="entry name" value="SAM-dependent_MTases_sf"/>
</dbReference>
<reference evidence="8 9" key="1">
    <citation type="journal article" date="2004" name="Appl. Environ. Microbiol.">
        <title>Mineralization of individual congeners of linear alkylbenzenesulfonate by defined pairs of heterotrophic bacteria.</title>
        <authorList>
            <person name="Schleheck D."/>
            <person name="Knepper T.P."/>
            <person name="Fischer K."/>
            <person name="Cook A.M."/>
        </authorList>
    </citation>
    <scope>NUCLEOTIDE SEQUENCE [LARGE SCALE GENOMIC DNA]</scope>
    <source>
        <strain evidence="9">DSM 14801 / SPH-1</strain>
    </source>
</reference>
<evidence type="ECO:0000259" key="7">
    <source>
        <dbReference type="Pfam" id="PF17827"/>
    </source>
</evidence>
<feature type="binding site" evidence="5">
    <location>
        <position position="175"/>
    </location>
    <ligand>
        <name>S-adenosyl-L-methionine</name>
        <dbReference type="ChEBI" id="CHEBI:59789"/>
    </ligand>
</feature>
<dbReference type="Gene3D" id="1.10.8.10">
    <property type="entry name" value="DNA helicase RuvA subunit, C-terminal domain"/>
    <property type="match status" value="1"/>
</dbReference>
<dbReference type="PROSITE" id="PS00092">
    <property type="entry name" value="N6_MTASE"/>
    <property type="match status" value="1"/>
</dbReference>
<dbReference type="KEGG" id="dac:Daci_5477"/>
<feature type="domain" description="Methyltransferase small" evidence="6">
    <location>
        <begin position="106"/>
        <end position="201"/>
    </location>
</feature>
<comment type="function">
    <text evidence="5">Methylates the class 1 translation termination release factors RF1/PrfA and RF2/PrfB on the glutamine residue of the universally conserved GGQ motif.</text>
</comment>
<dbReference type="EMBL" id="CP000884">
    <property type="protein sequence ID" value="ABX38106.1"/>
    <property type="molecule type" value="Genomic_DNA"/>
</dbReference>
<dbReference type="eggNOG" id="COG2890">
    <property type="taxonomic scope" value="Bacteria"/>
</dbReference>
<dbReference type="GO" id="GO:0102559">
    <property type="term" value="F:peptide chain release factor N(5)-glutamine methyltransferase activity"/>
    <property type="evidence" value="ECO:0007669"/>
    <property type="project" value="UniProtKB-EC"/>
</dbReference>
<evidence type="ECO:0000256" key="5">
    <source>
        <dbReference type="HAMAP-Rule" id="MF_02126"/>
    </source>
</evidence>
<name>A9BP61_DELAS</name>
<dbReference type="Gene3D" id="3.40.50.150">
    <property type="entry name" value="Vaccinia Virus protein VP39"/>
    <property type="match status" value="1"/>
</dbReference>
<dbReference type="GeneID" id="24119564"/>
<dbReference type="Proteomes" id="UP000000784">
    <property type="component" value="Chromosome"/>
</dbReference>
<keyword evidence="1 5" id="KW-0489">Methyltransferase</keyword>
<comment type="similarity">
    <text evidence="5">Belongs to the protein N5-glutamine methyltransferase family. PrmC subfamily.</text>
</comment>
<dbReference type="NCBIfam" id="TIGR00536">
    <property type="entry name" value="hemK_fam"/>
    <property type="match status" value="1"/>
</dbReference>
<dbReference type="PANTHER" id="PTHR18895">
    <property type="entry name" value="HEMK METHYLTRANSFERASE"/>
    <property type="match status" value="1"/>
</dbReference>
<evidence type="ECO:0000313" key="8">
    <source>
        <dbReference type="EMBL" id="ABX38106.1"/>
    </source>
</evidence>
<sequence length="289" mass="30646">MPNPTIVKEALQQAQALGLARIDAQMLLLHVLGRQSGGRAWLLTHDEDMLTAPQAEAYATLCARRLGTEPVAYLLGHKEFYGLDLAVDARVLDPRPDTETLVDWALELMPAQSQAARACRVVDLGTGSGAIALALQSQRPGATVWAVDASADALAVASANATRLQLGVQFAHGSWLQPLAGQAPFDLIVSNPPYIRDDDPHLQALAHEPLSALASGADGLVDIRAIITQAPALLVRGGWLLMEHGWDQADAVAALLRHAGFGDVQHRHDLGGIARCTGGQWQGQASALT</sequence>
<evidence type="ECO:0000256" key="3">
    <source>
        <dbReference type="ARBA" id="ARBA00022691"/>
    </source>
</evidence>
<dbReference type="Pfam" id="PF05175">
    <property type="entry name" value="MTS"/>
    <property type="match status" value="1"/>
</dbReference>
<dbReference type="GO" id="GO:0032259">
    <property type="term" value="P:methylation"/>
    <property type="evidence" value="ECO:0007669"/>
    <property type="project" value="UniProtKB-KW"/>
</dbReference>
<accession>A9BP61</accession>
<feature type="binding site" evidence="5">
    <location>
        <position position="148"/>
    </location>
    <ligand>
        <name>S-adenosyl-L-methionine</name>
        <dbReference type="ChEBI" id="CHEBI:59789"/>
    </ligand>
</feature>
<reference evidence="9" key="2">
    <citation type="submission" date="2007-11" db="EMBL/GenBank/DDBJ databases">
        <title>Complete sequence of Delftia acidovorans DSM 14801 / SPH-1.</title>
        <authorList>
            <person name="Copeland A."/>
            <person name="Lucas S."/>
            <person name="Lapidus A."/>
            <person name="Barry K."/>
            <person name="Glavina del Rio T."/>
            <person name="Dalin E."/>
            <person name="Tice H."/>
            <person name="Pitluck S."/>
            <person name="Lowry S."/>
            <person name="Clum A."/>
            <person name="Schmutz J."/>
            <person name="Larimer F."/>
            <person name="Land M."/>
            <person name="Hauser L."/>
            <person name="Kyrpides N."/>
            <person name="Kim E."/>
            <person name="Schleheck D."/>
            <person name="Richardson P."/>
        </authorList>
    </citation>
    <scope>NUCLEOTIDE SEQUENCE [LARGE SCALE GENOMIC DNA]</scope>
    <source>
        <strain evidence="9">DSM 14801 / SPH-1</strain>
    </source>
</reference>
<evidence type="ECO:0000256" key="4">
    <source>
        <dbReference type="ARBA" id="ARBA00048391"/>
    </source>
</evidence>
<dbReference type="GO" id="GO:0003676">
    <property type="term" value="F:nucleic acid binding"/>
    <property type="evidence" value="ECO:0007669"/>
    <property type="project" value="InterPro"/>
</dbReference>
<keyword evidence="3 5" id="KW-0949">S-adenosyl-L-methionine</keyword>
<dbReference type="NCBIfam" id="TIGR03534">
    <property type="entry name" value="RF_mod_PrmC"/>
    <property type="match status" value="1"/>
</dbReference>
<feature type="binding site" evidence="5">
    <location>
        <begin position="125"/>
        <end position="129"/>
    </location>
    <ligand>
        <name>S-adenosyl-L-methionine</name>
        <dbReference type="ChEBI" id="CHEBI:59789"/>
    </ligand>
</feature>
<dbReference type="InterPro" id="IPR004556">
    <property type="entry name" value="HemK-like"/>
</dbReference>
<evidence type="ECO:0000256" key="1">
    <source>
        <dbReference type="ARBA" id="ARBA00022603"/>
    </source>
</evidence>
<dbReference type="CDD" id="cd02440">
    <property type="entry name" value="AdoMet_MTases"/>
    <property type="match status" value="1"/>
</dbReference>
<proteinExistence type="inferred from homology"/>
<feature type="domain" description="Release factor glutamine methyltransferase N-terminal" evidence="7">
    <location>
        <begin position="9"/>
        <end position="76"/>
    </location>
</feature>
<dbReference type="FunFam" id="3.40.50.150:FF:000053">
    <property type="entry name" value="Release factor glutamine methyltransferase"/>
    <property type="match status" value="1"/>
</dbReference>
<dbReference type="InterPro" id="IPR040758">
    <property type="entry name" value="PrmC_N"/>
</dbReference>
<keyword evidence="2 5" id="KW-0808">Transferase</keyword>
<dbReference type="InterPro" id="IPR019874">
    <property type="entry name" value="RF_methyltr_PrmC"/>
</dbReference>
<keyword evidence="9" id="KW-1185">Reference proteome</keyword>